<dbReference type="InterPro" id="IPR025604">
    <property type="entry name" value="End3"/>
</dbReference>
<evidence type="ECO:0000256" key="8">
    <source>
        <dbReference type="ARBA" id="ARBA00022737"/>
    </source>
</evidence>
<feature type="domain" description="EF-hand" evidence="17">
    <location>
        <begin position="39"/>
        <end position="74"/>
    </location>
</feature>
<dbReference type="EMBL" id="JAABOA010000054">
    <property type="protein sequence ID" value="KAF9586248.1"/>
    <property type="molecule type" value="Genomic_DNA"/>
</dbReference>
<evidence type="ECO:0000313" key="19">
    <source>
        <dbReference type="Proteomes" id="UP000780801"/>
    </source>
</evidence>
<dbReference type="Gene3D" id="1.10.238.10">
    <property type="entry name" value="EF-hand"/>
    <property type="match status" value="1"/>
</dbReference>
<organism evidence="18 19">
    <name type="scientific">Lunasporangiospora selenospora</name>
    <dbReference type="NCBI Taxonomy" id="979761"/>
    <lineage>
        <taxon>Eukaryota</taxon>
        <taxon>Fungi</taxon>
        <taxon>Fungi incertae sedis</taxon>
        <taxon>Mucoromycota</taxon>
        <taxon>Mortierellomycotina</taxon>
        <taxon>Mortierellomycetes</taxon>
        <taxon>Mortierellales</taxon>
        <taxon>Mortierellaceae</taxon>
        <taxon>Lunasporangiospora</taxon>
    </lineage>
</organism>
<gene>
    <name evidence="18" type="primary">END3</name>
    <name evidence="18" type="ORF">BGW38_008016</name>
</gene>
<keyword evidence="7" id="KW-0254">Endocytosis</keyword>
<dbReference type="GO" id="GO:0005886">
    <property type="term" value="C:plasma membrane"/>
    <property type="evidence" value="ECO:0007669"/>
    <property type="project" value="UniProtKB-SubCell"/>
</dbReference>
<keyword evidence="6" id="KW-0963">Cytoplasm</keyword>
<keyword evidence="9" id="KW-0967">Endosome</keyword>
<keyword evidence="11 15" id="KW-0175">Coiled coil</keyword>
<evidence type="ECO:0000256" key="9">
    <source>
        <dbReference type="ARBA" id="ARBA00022753"/>
    </source>
</evidence>
<accession>A0A9P6G2D4</accession>
<sequence>MNISPAERQKYSEIFASLGPNNGYISGFQARQVLQNSGLDINVLGQIWDICDIDKDGSMDFDEFSLAMRFVYAVSNGEISHIPATLPHQMIPPSKMHYFTGSGGYGQQSYMMNHVQAQPTAAVMNQNLTSNYSAISTLDTEAAVSKNLSDDFDWYIAPSDRSNYEAIYRNNVQLSTGEVRMGQFEGLYQSLQIPRDDINAACRRLGKRVPTTLPSVLRTSFLGGSNYELSDSYAVDEIRQQPGRPSVPMSFATKSAFSSQKGHAMADDYLSRLNQKDHTATETHAQEERLKRELEEIKRQIKEVEDRAYASRGTGQDKDTAVRELRDLLVYKQQQVLNDDASSLDRQLLDQDREIQRQREALKKLSEVMQGVREQKALLETHLEDSESELHQCQQEVERLRARS</sequence>
<dbReference type="GO" id="GO:0006897">
    <property type="term" value="P:endocytosis"/>
    <property type="evidence" value="ECO:0007669"/>
    <property type="project" value="UniProtKB-KW"/>
</dbReference>
<keyword evidence="12" id="KW-0472">Membrane</keyword>
<comment type="similarity">
    <text evidence="4">Belongs to the END3 family.</text>
</comment>
<keyword evidence="13" id="KW-0206">Cytoskeleton</keyword>
<evidence type="ECO:0000256" key="2">
    <source>
        <dbReference type="ARBA" id="ARBA00004134"/>
    </source>
</evidence>
<keyword evidence="19" id="KW-1185">Reference proteome</keyword>
<evidence type="ECO:0000256" key="1">
    <source>
        <dbReference type="ARBA" id="ARBA00004125"/>
    </source>
</evidence>
<dbReference type="PANTHER" id="PTHR11216:SF174">
    <property type="entry name" value="GH06923P"/>
    <property type="match status" value="1"/>
</dbReference>
<dbReference type="Pfam" id="PF12761">
    <property type="entry name" value="End3"/>
    <property type="match status" value="1"/>
</dbReference>
<dbReference type="Pfam" id="PF12763">
    <property type="entry name" value="EH"/>
    <property type="match status" value="1"/>
</dbReference>
<feature type="coiled-coil region" evidence="15">
    <location>
        <begin position="348"/>
        <end position="403"/>
    </location>
</feature>
<keyword evidence="8" id="KW-0677">Repeat</keyword>
<evidence type="ECO:0000313" key="18">
    <source>
        <dbReference type="EMBL" id="KAF9586248.1"/>
    </source>
</evidence>
<feature type="coiled-coil region" evidence="15">
    <location>
        <begin position="280"/>
        <end position="307"/>
    </location>
</feature>
<dbReference type="CDD" id="cd00052">
    <property type="entry name" value="EH"/>
    <property type="match status" value="1"/>
</dbReference>
<dbReference type="PROSITE" id="PS00018">
    <property type="entry name" value="EF_HAND_1"/>
    <property type="match status" value="1"/>
</dbReference>
<dbReference type="PROSITE" id="PS50031">
    <property type="entry name" value="EH"/>
    <property type="match status" value="1"/>
</dbReference>
<feature type="domain" description="EH" evidence="16">
    <location>
        <begin position="7"/>
        <end position="97"/>
    </location>
</feature>
<proteinExistence type="inferred from homology"/>
<evidence type="ECO:0000256" key="5">
    <source>
        <dbReference type="ARBA" id="ARBA00022475"/>
    </source>
</evidence>
<dbReference type="GO" id="GO:0030479">
    <property type="term" value="C:actin cortical patch"/>
    <property type="evidence" value="ECO:0007669"/>
    <property type="project" value="UniProtKB-SubCell"/>
</dbReference>
<keyword evidence="5" id="KW-1003">Cell membrane</keyword>
<evidence type="ECO:0000259" key="17">
    <source>
        <dbReference type="PROSITE" id="PS50222"/>
    </source>
</evidence>
<dbReference type="InterPro" id="IPR002048">
    <property type="entry name" value="EF_hand_dom"/>
</dbReference>
<name>A0A9P6G2D4_9FUNG</name>
<reference evidence="18" key="1">
    <citation type="journal article" date="2020" name="Fungal Divers.">
        <title>Resolving the Mortierellaceae phylogeny through synthesis of multi-gene phylogenetics and phylogenomics.</title>
        <authorList>
            <person name="Vandepol N."/>
            <person name="Liber J."/>
            <person name="Desiro A."/>
            <person name="Na H."/>
            <person name="Kennedy M."/>
            <person name="Barry K."/>
            <person name="Grigoriev I.V."/>
            <person name="Miller A.N."/>
            <person name="O'Donnell K."/>
            <person name="Stajich J.E."/>
            <person name="Bonito G."/>
        </authorList>
    </citation>
    <scope>NUCLEOTIDE SEQUENCE</scope>
    <source>
        <strain evidence="18">KOD1015</strain>
    </source>
</reference>
<evidence type="ECO:0000256" key="15">
    <source>
        <dbReference type="SAM" id="Coils"/>
    </source>
</evidence>
<evidence type="ECO:0000256" key="6">
    <source>
        <dbReference type="ARBA" id="ARBA00022490"/>
    </source>
</evidence>
<evidence type="ECO:0000256" key="14">
    <source>
        <dbReference type="ARBA" id="ARBA00029684"/>
    </source>
</evidence>
<dbReference type="GO" id="GO:0010008">
    <property type="term" value="C:endosome membrane"/>
    <property type="evidence" value="ECO:0007669"/>
    <property type="project" value="UniProtKB-SubCell"/>
</dbReference>
<evidence type="ECO:0000256" key="10">
    <source>
        <dbReference type="ARBA" id="ARBA00022837"/>
    </source>
</evidence>
<dbReference type="AlphaFoldDB" id="A0A9P6G2D4"/>
<evidence type="ECO:0000256" key="12">
    <source>
        <dbReference type="ARBA" id="ARBA00023136"/>
    </source>
</evidence>
<keyword evidence="10" id="KW-0106">Calcium</keyword>
<evidence type="ECO:0000256" key="13">
    <source>
        <dbReference type="ARBA" id="ARBA00023212"/>
    </source>
</evidence>
<dbReference type="GO" id="GO:0007015">
    <property type="term" value="P:actin filament organization"/>
    <property type="evidence" value="ECO:0007669"/>
    <property type="project" value="InterPro"/>
</dbReference>
<dbReference type="InterPro" id="IPR018247">
    <property type="entry name" value="EF_Hand_1_Ca_BS"/>
</dbReference>
<dbReference type="GO" id="GO:0005509">
    <property type="term" value="F:calcium ion binding"/>
    <property type="evidence" value="ECO:0007669"/>
    <property type="project" value="InterPro"/>
</dbReference>
<evidence type="ECO:0000256" key="11">
    <source>
        <dbReference type="ARBA" id="ARBA00023054"/>
    </source>
</evidence>
<evidence type="ECO:0000256" key="3">
    <source>
        <dbReference type="ARBA" id="ARBA00004413"/>
    </source>
</evidence>
<dbReference type="Proteomes" id="UP000780801">
    <property type="component" value="Unassembled WGS sequence"/>
</dbReference>
<dbReference type="InterPro" id="IPR011992">
    <property type="entry name" value="EF-hand-dom_pair"/>
</dbReference>
<comment type="subcellular location">
    <subcellularLocation>
        <location evidence="3">Cell membrane</location>
        <topology evidence="3">Peripheral membrane protein</topology>
        <orientation evidence="3">Cytoplasmic side</orientation>
    </subcellularLocation>
    <subcellularLocation>
        <location evidence="2">Cytoplasm</location>
        <location evidence="2">Cytoskeleton</location>
        <location evidence="2">Actin patch</location>
    </subcellularLocation>
    <subcellularLocation>
        <location evidence="1">Endosome membrane</location>
        <topology evidence="1">Peripheral membrane protein</topology>
        <orientation evidence="1">Cytoplasmic side</orientation>
    </subcellularLocation>
</comment>
<dbReference type="SUPFAM" id="SSF47473">
    <property type="entry name" value="EF-hand"/>
    <property type="match status" value="1"/>
</dbReference>
<dbReference type="PROSITE" id="PS50222">
    <property type="entry name" value="EF_HAND_2"/>
    <property type="match status" value="1"/>
</dbReference>
<evidence type="ECO:0000256" key="4">
    <source>
        <dbReference type="ARBA" id="ARBA00009909"/>
    </source>
</evidence>
<dbReference type="SMART" id="SM00027">
    <property type="entry name" value="EH"/>
    <property type="match status" value="1"/>
</dbReference>
<dbReference type="InterPro" id="IPR000261">
    <property type="entry name" value="EH_dom"/>
</dbReference>
<dbReference type="OrthoDB" id="1716625at2759"/>
<comment type="caution">
    <text evidence="18">The sequence shown here is derived from an EMBL/GenBank/DDBJ whole genome shotgun (WGS) entry which is preliminary data.</text>
</comment>
<protein>
    <recommendedName>
        <fullName evidence="14">Endocytosis protein 3</fullName>
    </recommendedName>
</protein>
<evidence type="ECO:0000259" key="16">
    <source>
        <dbReference type="PROSITE" id="PS50031"/>
    </source>
</evidence>
<dbReference type="PANTHER" id="PTHR11216">
    <property type="entry name" value="EH DOMAIN"/>
    <property type="match status" value="1"/>
</dbReference>
<dbReference type="GO" id="GO:0016197">
    <property type="term" value="P:endosomal transport"/>
    <property type="evidence" value="ECO:0007669"/>
    <property type="project" value="TreeGrafter"/>
</dbReference>
<evidence type="ECO:0000256" key="7">
    <source>
        <dbReference type="ARBA" id="ARBA00022583"/>
    </source>
</evidence>